<dbReference type="Pfam" id="PF01569">
    <property type="entry name" value="PAP2"/>
    <property type="match status" value="1"/>
</dbReference>
<dbReference type="RefSeq" id="WP_289544083.1">
    <property type="nucleotide sequence ID" value="NZ_JAUDDZ010000002.1"/>
</dbReference>
<proteinExistence type="predicted"/>
<feature type="transmembrane region" description="Helical" evidence="1">
    <location>
        <begin position="66"/>
        <end position="86"/>
    </location>
</feature>
<evidence type="ECO:0000313" key="3">
    <source>
        <dbReference type="EMBL" id="MDM8274238.1"/>
    </source>
</evidence>
<feature type="transmembrane region" description="Helical" evidence="1">
    <location>
        <begin position="130"/>
        <end position="152"/>
    </location>
</feature>
<sequence>MASLIDDMKGLLVRNRRLIIVAVCAAVFLGLAHEVLEGEMLKLDEAAYWLVVERLRAPWLTPVMEAFSALASPVILVTLLLMVVAFAPGRRPGACCALNLVLVVALNQILKQVVQRPRPEGFRLAEVSGFSFPSGHSMVAMAFFGLLVWMVWRYERDRAVRLGCVAAFSALAVAVGVSRVYLGVHYASDVIAGFCVSIVWLALYTRLVAPLLLRDDPSAAGHAGATADAPDAR</sequence>
<feature type="transmembrane region" description="Helical" evidence="1">
    <location>
        <begin position="159"/>
        <end position="178"/>
    </location>
</feature>
<feature type="transmembrane region" description="Helical" evidence="1">
    <location>
        <begin position="93"/>
        <end position="110"/>
    </location>
</feature>
<comment type="caution">
    <text evidence="3">The sequence shown here is derived from an EMBL/GenBank/DDBJ whole genome shotgun (WGS) entry which is preliminary data.</text>
</comment>
<dbReference type="InterPro" id="IPR036938">
    <property type="entry name" value="PAP2/HPO_sf"/>
</dbReference>
<dbReference type="Gene3D" id="1.20.144.10">
    <property type="entry name" value="Phosphatidic acid phosphatase type 2/haloperoxidase"/>
    <property type="match status" value="2"/>
</dbReference>
<feature type="domain" description="Phosphatidic acid phosphatase type 2/haloperoxidase" evidence="2">
    <location>
        <begin position="94"/>
        <end position="205"/>
    </location>
</feature>
<dbReference type="PANTHER" id="PTHR14969">
    <property type="entry name" value="SPHINGOSINE-1-PHOSPHATE PHOSPHOHYDROLASE"/>
    <property type="match status" value="1"/>
</dbReference>
<evidence type="ECO:0000313" key="4">
    <source>
        <dbReference type="Proteomes" id="UP001529421"/>
    </source>
</evidence>
<organism evidence="3 4">
    <name type="scientific">Enorma phocaeensis</name>
    <dbReference type="NCBI Taxonomy" id="1871019"/>
    <lineage>
        <taxon>Bacteria</taxon>
        <taxon>Bacillati</taxon>
        <taxon>Actinomycetota</taxon>
        <taxon>Coriobacteriia</taxon>
        <taxon>Coriobacteriales</taxon>
        <taxon>Coriobacteriaceae</taxon>
        <taxon>Enorma</taxon>
    </lineage>
</organism>
<dbReference type="SMART" id="SM00014">
    <property type="entry name" value="acidPPc"/>
    <property type="match status" value="1"/>
</dbReference>
<keyword evidence="4" id="KW-1185">Reference proteome</keyword>
<evidence type="ECO:0000256" key="1">
    <source>
        <dbReference type="SAM" id="Phobius"/>
    </source>
</evidence>
<dbReference type="CDD" id="cd03392">
    <property type="entry name" value="PAP2_like_2"/>
    <property type="match status" value="1"/>
</dbReference>
<keyword evidence="1" id="KW-0812">Transmembrane</keyword>
<dbReference type="EMBL" id="JAUDDZ010000002">
    <property type="protein sequence ID" value="MDM8274238.1"/>
    <property type="molecule type" value="Genomic_DNA"/>
</dbReference>
<reference evidence="4" key="1">
    <citation type="submission" date="2023-06" db="EMBL/GenBank/DDBJ databases">
        <title>Identification and characterization of horizontal gene transfer across gut microbiota members of farm animals based on homology search.</title>
        <authorList>
            <person name="Zeman M."/>
            <person name="Kubasova T."/>
            <person name="Jahodarova E."/>
            <person name="Nykrynova M."/>
            <person name="Rychlik I."/>
        </authorList>
    </citation>
    <scope>NUCLEOTIDE SEQUENCE [LARGE SCALE GENOMIC DNA]</scope>
    <source>
        <strain evidence="4">154_Feed</strain>
    </source>
</reference>
<dbReference type="PANTHER" id="PTHR14969:SF13">
    <property type="entry name" value="AT30094P"/>
    <property type="match status" value="1"/>
</dbReference>
<protein>
    <submittedName>
        <fullName evidence="3">Phosphatase PAP2 family protein</fullName>
    </submittedName>
</protein>
<gene>
    <name evidence="3" type="ORF">QUW28_01815</name>
</gene>
<evidence type="ECO:0000259" key="2">
    <source>
        <dbReference type="SMART" id="SM00014"/>
    </source>
</evidence>
<dbReference type="SUPFAM" id="SSF48317">
    <property type="entry name" value="Acid phosphatase/Vanadium-dependent haloperoxidase"/>
    <property type="match status" value="1"/>
</dbReference>
<reference evidence="3 4" key="2">
    <citation type="submission" date="2023-06" db="EMBL/GenBank/DDBJ databases">
        <authorList>
            <person name="Zeman M."/>
            <person name="Kubasova T."/>
            <person name="Jahodarova E."/>
            <person name="Nykrynova M."/>
            <person name="Rychlik I."/>
        </authorList>
    </citation>
    <scope>NUCLEOTIDE SEQUENCE [LARGE SCALE GENOMIC DNA]</scope>
    <source>
        <strain evidence="3 4">154_Feed</strain>
    </source>
</reference>
<keyword evidence="1" id="KW-1133">Transmembrane helix</keyword>
<dbReference type="InterPro" id="IPR000326">
    <property type="entry name" value="PAP2/HPO"/>
</dbReference>
<feature type="transmembrane region" description="Helical" evidence="1">
    <location>
        <begin position="184"/>
        <end position="204"/>
    </location>
</feature>
<keyword evidence="1" id="KW-0472">Membrane</keyword>
<name>A0ABT7V6W6_9ACTN</name>
<dbReference type="Proteomes" id="UP001529421">
    <property type="component" value="Unassembled WGS sequence"/>
</dbReference>
<accession>A0ABT7V6W6</accession>